<accession>A0A151K078</accession>
<keyword evidence="3" id="KW-1185">Reference proteome</keyword>
<evidence type="ECO:0000313" key="3">
    <source>
        <dbReference type="Proteomes" id="UP000078541"/>
    </source>
</evidence>
<evidence type="ECO:0000259" key="1">
    <source>
        <dbReference type="Pfam" id="PF18701"/>
    </source>
</evidence>
<dbReference type="Proteomes" id="UP000078541">
    <property type="component" value="Unassembled WGS sequence"/>
</dbReference>
<feature type="non-terminal residue" evidence="2">
    <location>
        <position position="1"/>
    </location>
</feature>
<sequence length="223" mass="25664">GRASLNLSNSLSSLPLFVDDQHIGGRIKNFQLPYDACHPILLLKNHQLTQTHIQNLHAGLQGTISMRSVTRKIIQKFITCFKCKPSFLDSSRPFLSCGACDYVDNTLSGFSCRDLSDINQNRLVRWQRVEQLRQHFLKQIRTNFPDNPINQLQQRQKWKINKGELLKIGQVILVKQQNLQPFHWIMGLVRDIHPGLDNVAKGASIIQRRSYKPIIQVGNFTNR</sequence>
<reference evidence="2 3" key="1">
    <citation type="submission" date="2016-03" db="EMBL/GenBank/DDBJ databases">
        <title>Trachymyrmex septentrionalis WGS genome.</title>
        <authorList>
            <person name="Nygaard S."/>
            <person name="Hu H."/>
            <person name="Boomsma J."/>
            <person name="Zhang G."/>
        </authorList>
    </citation>
    <scope>NUCLEOTIDE SEQUENCE [LARGE SCALE GENOMIC DNA]</scope>
    <source>
        <strain evidence="2">Tsep2-gDNA-1</strain>
        <tissue evidence="2">Whole body</tissue>
    </source>
</reference>
<gene>
    <name evidence="2" type="ORF">ALC56_03027</name>
</gene>
<dbReference type="Pfam" id="PF18701">
    <property type="entry name" value="DUF5641"/>
    <property type="match status" value="1"/>
</dbReference>
<evidence type="ECO:0000313" key="2">
    <source>
        <dbReference type="EMBL" id="KYN42568.1"/>
    </source>
</evidence>
<protein>
    <recommendedName>
        <fullName evidence="1">DUF5641 domain-containing protein</fullName>
    </recommendedName>
</protein>
<dbReference type="AlphaFoldDB" id="A0A151K078"/>
<proteinExistence type="predicted"/>
<name>A0A151K078_9HYME</name>
<dbReference type="InterPro" id="IPR040676">
    <property type="entry name" value="DUF5641"/>
</dbReference>
<organism evidence="2 3">
    <name type="scientific">Trachymyrmex septentrionalis</name>
    <dbReference type="NCBI Taxonomy" id="34720"/>
    <lineage>
        <taxon>Eukaryota</taxon>
        <taxon>Metazoa</taxon>
        <taxon>Ecdysozoa</taxon>
        <taxon>Arthropoda</taxon>
        <taxon>Hexapoda</taxon>
        <taxon>Insecta</taxon>
        <taxon>Pterygota</taxon>
        <taxon>Neoptera</taxon>
        <taxon>Endopterygota</taxon>
        <taxon>Hymenoptera</taxon>
        <taxon>Apocrita</taxon>
        <taxon>Aculeata</taxon>
        <taxon>Formicoidea</taxon>
        <taxon>Formicidae</taxon>
        <taxon>Myrmicinae</taxon>
        <taxon>Trachymyrmex</taxon>
    </lineage>
</organism>
<dbReference type="STRING" id="34720.A0A151K078"/>
<feature type="domain" description="DUF5641" evidence="1">
    <location>
        <begin position="125"/>
        <end position="207"/>
    </location>
</feature>
<dbReference type="EMBL" id="KQ981337">
    <property type="protein sequence ID" value="KYN42568.1"/>
    <property type="molecule type" value="Genomic_DNA"/>
</dbReference>